<name>A0A0V0H7I5_SOLCH</name>
<dbReference type="EMBL" id="GEDG01024682">
    <property type="protein sequence ID" value="JAP15792.1"/>
    <property type="molecule type" value="Transcribed_RNA"/>
</dbReference>
<sequence length="69" mass="8221">MKKQKVGQKTQYKVRRRRPVPQKHNFSLCVAERSRTLLPQNLFHDQILKMHLRVTDLLPDSDFLIVSHV</sequence>
<protein>
    <submittedName>
        <fullName evidence="1">Putative ovule protein</fullName>
    </submittedName>
</protein>
<proteinExistence type="predicted"/>
<accession>A0A0V0H7I5</accession>
<reference evidence="1" key="1">
    <citation type="submission" date="2015-12" db="EMBL/GenBank/DDBJ databases">
        <title>Gene expression during late stages of embryo sac development: a critical building block for successful pollen-pistil interactions.</title>
        <authorList>
            <person name="Liu Y."/>
            <person name="Joly V."/>
            <person name="Sabar M."/>
            <person name="Matton D.P."/>
        </authorList>
    </citation>
    <scope>NUCLEOTIDE SEQUENCE</scope>
</reference>
<dbReference type="AlphaFoldDB" id="A0A0V0H7I5"/>
<evidence type="ECO:0000313" key="1">
    <source>
        <dbReference type="EMBL" id="JAP15792.1"/>
    </source>
</evidence>
<organism evidence="1">
    <name type="scientific">Solanum chacoense</name>
    <name type="common">Chaco potato</name>
    <dbReference type="NCBI Taxonomy" id="4108"/>
    <lineage>
        <taxon>Eukaryota</taxon>
        <taxon>Viridiplantae</taxon>
        <taxon>Streptophyta</taxon>
        <taxon>Embryophyta</taxon>
        <taxon>Tracheophyta</taxon>
        <taxon>Spermatophyta</taxon>
        <taxon>Magnoliopsida</taxon>
        <taxon>eudicotyledons</taxon>
        <taxon>Gunneridae</taxon>
        <taxon>Pentapetalae</taxon>
        <taxon>asterids</taxon>
        <taxon>lamiids</taxon>
        <taxon>Solanales</taxon>
        <taxon>Solanaceae</taxon>
        <taxon>Solanoideae</taxon>
        <taxon>Solaneae</taxon>
        <taxon>Solanum</taxon>
    </lineage>
</organism>